<dbReference type="InterPro" id="IPR026263">
    <property type="entry name" value="Alkaline_phosphatase_prok"/>
</dbReference>
<protein>
    <submittedName>
        <fullName evidence="5">Alkaline phosphatase family protein</fullName>
    </submittedName>
</protein>
<evidence type="ECO:0000313" key="5">
    <source>
        <dbReference type="EMBL" id="GAA4823924.1"/>
    </source>
</evidence>
<dbReference type="NCBIfam" id="NF042991">
    <property type="entry name" value="alk_phos_PafA"/>
    <property type="match status" value="1"/>
</dbReference>
<keyword evidence="2" id="KW-0479">Metal-binding</keyword>
<keyword evidence="1" id="KW-0597">Phosphoprotein</keyword>
<evidence type="ECO:0000256" key="4">
    <source>
        <dbReference type="SAM" id="SignalP"/>
    </source>
</evidence>
<keyword evidence="6" id="KW-1185">Reference proteome</keyword>
<keyword evidence="3 4" id="KW-0732">Signal</keyword>
<comment type="caution">
    <text evidence="5">The sequence shown here is derived from an EMBL/GenBank/DDBJ whole genome shotgun (WGS) entry which is preliminary data.</text>
</comment>
<evidence type="ECO:0000313" key="6">
    <source>
        <dbReference type="Proteomes" id="UP001500298"/>
    </source>
</evidence>
<dbReference type="InterPro" id="IPR002591">
    <property type="entry name" value="Phosphodiest/P_Trfase"/>
</dbReference>
<dbReference type="CDD" id="cd16016">
    <property type="entry name" value="AP-SPAP"/>
    <property type="match status" value="1"/>
</dbReference>
<dbReference type="PANTHER" id="PTHR10151">
    <property type="entry name" value="ECTONUCLEOTIDE PYROPHOSPHATASE/PHOSPHODIESTERASE"/>
    <property type="match status" value="1"/>
</dbReference>
<dbReference type="SUPFAM" id="SSF53649">
    <property type="entry name" value="Alkaline phosphatase-like"/>
    <property type="match status" value="1"/>
</dbReference>
<name>A0ABP9D0S9_9BACT</name>
<proteinExistence type="predicted"/>
<dbReference type="Gene3D" id="3.30.1360.150">
    <property type="match status" value="1"/>
</dbReference>
<dbReference type="Pfam" id="PF01663">
    <property type="entry name" value="Phosphodiest"/>
    <property type="match status" value="1"/>
</dbReference>
<evidence type="ECO:0000256" key="3">
    <source>
        <dbReference type="ARBA" id="ARBA00022729"/>
    </source>
</evidence>
<accession>A0ABP9D0S9</accession>
<sequence length="545" mass="61674">MKKLTLLLITLLSFFSLTTIAQQRPKLVVGIVVDQMRYDYLQRYWYNFEEGGFKRLVDEGYICRNASFDYAATQTGPGHASIYTGTYPAHHGIVGNHFYDRALGKTIYCVEDTTERTVGIAGKAGARSPRRLQVSTLADEIKLASNMRSKVVAVSLKDRSSILPAGHAANGAYWMDDATGSWVSSTFYMEELPKWVKKLNKERDIEKYAKSVWKPLLSMKSYTASHEDDTPYEGPFKGREKATFPYPMKEIISQESDSYRYGPIKATPFGNTLVKDFAKEALQAEELGQDDFTDLLAISFSSTDYVGHQFGPMAIETEDTYLRLDRDLKDLIEYIDEKVGLENTLFFLTADHGGAHVPSFTTSIKMPGGYYKSKEITERLEAHLDELYGEGDWIDSHSSGQVYLNRSLIKEKKLALSEVQEKVAERLVEEEVMKDALTASQLNTYNYTEGYKELVQHSYNRQNSPDVYGVPHAHYLSYRKHGTSHGMPHAYDTQVPMLFFGWKVTAGETFDRHYITEITPTVTSLLNLSNPSGVYSDPVTLPLKK</sequence>
<feature type="signal peptide" evidence="4">
    <location>
        <begin position="1"/>
        <end position="21"/>
    </location>
</feature>
<evidence type="ECO:0000256" key="2">
    <source>
        <dbReference type="ARBA" id="ARBA00022723"/>
    </source>
</evidence>
<dbReference type="Gene3D" id="3.40.720.10">
    <property type="entry name" value="Alkaline Phosphatase, subunit A"/>
    <property type="match status" value="1"/>
</dbReference>
<reference evidence="6" key="1">
    <citation type="journal article" date="2019" name="Int. J. Syst. Evol. Microbiol.">
        <title>The Global Catalogue of Microorganisms (GCM) 10K type strain sequencing project: providing services to taxonomists for standard genome sequencing and annotation.</title>
        <authorList>
            <consortium name="The Broad Institute Genomics Platform"/>
            <consortium name="The Broad Institute Genome Sequencing Center for Infectious Disease"/>
            <person name="Wu L."/>
            <person name="Ma J."/>
        </authorList>
    </citation>
    <scope>NUCLEOTIDE SEQUENCE [LARGE SCALE GENOMIC DNA]</scope>
    <source>
        <strain evidence="6">JCM 18326</strain>
    </source>
</reference>
<feature type="chain" id="PRO_5046689413" evidence="4">
    <location>
        <begin position="22"/>
        <end position="545"/>
    </location>
</feature>
<dbReference type="PANTHER" id="PTHR10151:SF120">
    <property type="entry name" value="BIS(5'-ADENOSYL)-TRIPHOSPHATASE"/>
    <property type="match status" value="1"/>
</dbReference>
<dbReference type="InterPro" id="IPR017850">
    <property type="entry name" value="Alkaline_phosphatase_core_sf"/>
</dbReference>
<organism evidence="5 6">
    <name type="scientific">Algivirga pacifica</name>
    <dbReference type="NCBI Taxonomy" id="1162670"/>
    <lineage>
        <taxon>Bacteria</taxon>
        <taxon>Pseudomonadati</taxon>
        <taxon>Bacteroidota</taxon>
        <taxon>Cytophagia</taxon>
        <taxon>Cytophagales</taxon>
        <taxon>Flammeovirgaceae</taxon>
        <taxon>Algivirga</taxon>
    </lineage>
</organism>
<dbReference type="RefSeq" id="WP_345369003.1">
    <property type="nucleotide sequence ID" value="NZ_BAABJX010000010.1"/>
</dbReference>
<dbReference type="PIRSF" id="PIRSF031924">
    <property type="entry name" value="Pi-irrepressible_AP"/>
    <property type="match status" value="1"/>
</dbReference>
<dbReference type="Proteomes" id="UP001500298">
    <property type="component" value="Unassembled WGS sequence"/>
</dbReference>
<dbReference type="EMBL" id="BAABJX010000010">
    <property type="protein sequence ID" value="GAA4823924.1"/>
    <property type="molecule type" value="Genomic_DNA"/>
</dbReference>
<gene>
    <name evidence="5" type="ORF">GCM10023331_05500</name>
</gene>
<evidence type="ECO:0000256" key="1">
    <source>
        <dbReference type="ARBA" id="ARBA00022553"/>
    </source>
</evidence>